<evidence type="ECO:0000313" key="2">
    <source>
        <dbReference type="Proteomes" id="UP000321250"/>
    </source>
</evidence>
<name>A0A5C6UK54_9SPHN</name>
<organism evidence="1 2">
    <name type="scientific">Sphingomonas ginsenosidivorax</name>
    <dbReference type="NCBI Taxonomy" id="862135"/>
    <lineage>
        <taxon>Bacteria</taxon>
        <taxon>Pseudomonadati</taxon>
        <taxon>Pseudomonadota</taxon>
        <taxon>Alphaproteobacteria</taxon>
        <taxon>Sphingomonadales</taxon>
        <taxon>Sphingomonadaceae</taxon>
        <taxon>Sphingomonas</taxon>
    </lineage>
</organism>
<dbReference type="EMBL" id="VOQR01000001">
    <property type="protein sequence ID" value="TXC72814.1"/>
    <property type="molecule type" value="Genomic_DNA"/>
</dbReference>
<dbReference type="Proteomes" id="UP000321250">
    <property type="component" value="Unassembled WGS sequence"/>
</dbReference>
<sequence length="277" mass="30195">MIPENIRAMLDAALESGNESDVSIIVKYARAADPLSGDAVLAIATQWKDDRAAQRTAVIRQASFLDLWSGKATIGGYLTTGNSDTAGGSAVIDLTREGLRWRHKFHAQADYQSNADVTVREHYLASYEPNFKVDDRAYIYGAAQYESDRFLGYDNRYSTSVGAGYSVLKTARTKLDLELGPAYRYTEFTDAVVQSSVAARGTVDFRWRLTKALSISQIASAYLQRDNSTVSGTTALTAKLIGPLSASLSYNVQYESTPPIGSVSTDTTSRAALVYSF</sequence>
<keyword evidence="2" id="KW-1185">Reference proteome</keyword>
<dbReference type="Pfam" id="PF04338">
    <property type="entry name" value="DUF481"/>
    <property type="match status" value="1"/>
</dbReference>
<dbReference type="AlphaFoldDB" id="A0A5C6UK54"/>
<gene>
    <name evidence="1" type="ORF">FSB78_07050</name>
</gene>
<dbReference type="InterPro" id="IPR007433">
    <property type="entry name" value="DUF481"/>
</dbReference>
<protein>
    <submittedName>
        <fullName evidence="1">DUF481 domain-containing protein</fullName>
    </submittedName>
</protein>
<accession>A0A5C6UK54</accession>
<evidence type="ECO:0000313" key="1">
    <source>
        <dbReference type="EMBL" id="TXC72814.1"/>
    </source>
</evidence>
<proteinExistence type="predicted"/>
<reference evidence="1 2" key="1">
    <citation type="journal article" date="2013" name="Antonie Van Leeuwenhoek">
        <title>Sphingomonas ginsenosidivorax sp. nov., with the ability to transform ginsenosides.</title>
        <authorList>
            <person name="Jin X.F."/>
            <person name="Kim J.K."/>
            <person name="Liu Q.M."/>
            <person name="Kang M.S."/>
            <person name="He D."/>
            <person name="Jin F.X."/>
            <person name="Kim S.C."/>
            <person name="Im W.T."/>
        </authorList>
    </citation>
    <scope>NUCLEOTIDE SEQUENCE [LARGE SCALE GENOMIC DNA]</scope>
    <source>
        <strain evidence="1 2">KHI67</strain>
    </source>
</reference>
<comment type="caution">
    <text evidence="1">The sequence shown here is derived from an EMBL/GenBank/DDBJ whole genome shotgun (WGS) entry which is preliminary data.</text>
</comment>
<dbReference type="OrthoDB" id="7341471at2"/>